<organism evidence="3 4">
    <name type="scientific">Pontiella desulfatans</name>
    <dbReference type="NCBI Taxonomy" id="2750659"/>
    <lineage>
        <taxon>Bacteria</taxon>
        <taxon>Pseudomonadati</taxon>
        <taxon>Kiritimatiellota</taxon>
        <taxon>Kiritimatiellia</taxon>
        <taxon>Kiritimatiellales</taxon>
        <taxon>Pontiellaceae</taxon>
        <taxon>Pontiella</taxon>
    </lineage>
</organism>
<dbReference type="RefSeq" id="WP_136080266.1">
    <property type="nucleotide sequence ID" value="NZ_CAAHFG010000002.1"/>
</dbReference>
<keyword evidence="1" id="KW-0175">Coiled coil</keyword>
<dbReference type="Pfam" id="PF10123">
    <property type="entry name" value="Mu-like_Pro"/>
    <property type="match status" value="1"/>
</dbReference>
<keyword evidence="4" id="KW-1185">Reference proteome</keyword>
<name>A0A6C2U475_PONDE</name>
<dbReference type="EMBL" id="CAAHFG010000002">
    <property type="protein sequence ID" value="VGO14629.1"/>
    <property type="molecule type" value="Genomic_DNA"/>
</dbReference>
<feature type="compositionally biased region" description="Basic and acidic residues" evidence="2">
    <location>
        <begin position="293"/>
        <end position="321"/>
    </location>
</feature>
<evidence type="ECO:0000313" key="3">
    <source>
        <dbReference type="EMBL" id="VGO14629.1"/>
    </source>
</evidence>
<evidence type="ECO:0000256" key="2">
    <source>
        <dbReference type="SAM" id="MobiDB-lite"/>
    </source>
</evidence>
<dbReference type="AlphaFoldDB" id="A0A6C2U475"/>
<dbReference type="InterPro" id="IPR012106">
    <property type="entry name" value="Phage_Mu_Gp1"/>
</dbReference>
<dbReference type="Proteomes" id="UP000366872">
    <property type="component" value="Unassembled WGS sequence"/>
</dbReference>
<proteinExistence type="predicted"/>
<feature type="region of interest" description="Disordered" evidence="2">
    <location>
        <begin position="293"/>
        <end position="325"/>
    </location>
</feature>
<accession>A0A6C2U475</accession>
<evidence type="ECO:0000256" key="1">
    <source>
        <dbReference type="SAM" id="Coils"/>
    </source>
</evidence>
<evidence type="ECO:0008006" key="5">
    <source>
        <dbReference type="Google" id="ProtNLM"/>
    </source>
</evidence>
<gene>
    <name evidence="3" type="ORF">PDESU_03194</name>
</gene>
<feature type="coiled-coil region" evidence="1">
    <location>
        <begin position="227"/>
        <end position="254"/>
    </location>
</feature>
<evidence type="ECO:0000313" key="4">
    <source>
        <dbReference type="Proteomes" id="UP000366872"/>
    </source>
</evidence>
<reference evidence="3 4" key="1">
    <citation type="submission" date="2019-04" db="EMBL/GenBank/DDBJ databases">
        <authorList>
            <person name="Van Vliet M D."/>
        </authorList>
    </citation>
    <scope>NUCLEOTIDE SEQUENCE [LARGE SCALE GENOMIC DNA]</scope>
    <source>
        <strain evidence="3 4">F1</strain>
    </source>
</reference>
<sequence>MNLILNRNFELPDDGWYQLAPLGEFPHNAAGITQLIDAAACTRMVSAFENARGQSENFPGLLIDFDHFSLDAEKHSEAAGWITDLTFRNSSPSADLCSPSSGSGLWAAIRWSDVGEAAVRGGRYRFLSPVWARTDCEDLGDNRLRPVRLLNAAVTNDPNLKGILPLSNRAKDASFENSSTYKDPNLTQEELMKAIVDALLKKLDLPPEADTEVIQSAIANITPSGEVEALLNRAESAESKIADLEKAQLEADADAFLEEHSDVIENRDEVRAQFIENRQLTEAVFKNLKTPEPVKKPAADTRRPLHNRESKIKATHNRDAQPGEAQAVKIRNRASEIMKTEGVGYTDAFRRAEQELSA</sequence>
<protein>
    <recommendedName>
        <fullName evidence="5">Mu-like prophage I protein</fullName>
    </recommendedName>
</protein>